<dbReference type="KEGG" id="nlo:107226107"/>
<dbReference type="Proteomes" id="UP000829291">
    <property type="component" value="Chromosome 3"/>
</dbReference>
<keyword evidence="1" id="KW-0147">Chitin-binding</keyword>
<dbReference type="RefSeq" id="XP_015522289.1">
    <property type="nucleotide sequence ID" value="XM_015666803.2"/>
</dbReference>
<name>A0A6J0C7G2_NEOLC</name>
<dbReference type="InterPro" id="IPR051940">
    <property type="entry name" value="Chitin_bind-dev_reg"/>
</dbReference>
<dbReference type="PANTHER" id="PTHR23301:SF110">
    <property type="entry name" value="LD43683P-RELATED"/>
    <property type="match status" value="1"/>
</dbReference>
<gene>
    <name evidence="9" type="primary">LOC107226107</name>
</gene>
<feature type="signal peptide" evidence="6">
    <location>
        <begin position="1"/>
        <end position="25"/>
    </location>
</feature>
<evidence type="ECO:0000259" key="7">
    <source>
        <dbReference type="PROSITE" id="PS50940"/>
    </source>
</evidence>
<feature type="domain" description="Chitin-binding type-2" evidence="7">
    <location>
        <begin position="162"/>
        <end position="230"/>
    </location>
</feature>
<dbReference type="GO" id="GO:0005576">
    <property type="term" value="C:extracellular region"/>
    <property type="evidence" value="ECO:0007669"/>
    <property type="project" value="InterPro"/>
</dbReference>
<evidence type="ECO:0000256" key="4">
    <source>
        <dbReference type="ARBA" id="ARBA00023157"/>
    </source>
</evidence>
<evidence type="ECO:0000256" key="2">
    <source>
        <dbReference type="ARBA" id="ARBA00022729"/>
    </source>
</evidence>
<keyword evidence="4" id="KW-1015">Disulfide bond</keyword>
<dbReference type="GeneID" id="107226107"/>
<keyword evidence="5" id="KW-0325">Glycoprotein</keyword>
<accession>A0A6J0C7G2</accession>
<evidence type="ECO:0000256" key="1">
    <source>
        <dbReference type="ARBA" id="ARBA00022669"/>
    </source>
</evidence>
<dbReference type="OrthoDB" id="439917at2759"/>
<reference evidence="9" key="1">
    <citation type="submission" date="2025-08" db="UniProtKB">
        <authorList>
            <consortium name="RefSeq"/>
        </authorList>
    </citation>
    <scope>IDENTIFICATION</scope>
    <source>
        <tissue evidence="9">Thorax and Abdomen</tissue>
    </source>
</reference>
<evidence type="ECO:0000313" key="8">
    <source>
        <dbReference type="Proteomes" id="UP000829291"/>
    </source>
</evidence>
<evidence type="ECO:0000256" key="3">
    <source>
        <dbReference type="ARBA" id="ARBA00022737"/>
    </source>
</evidence>
<dbReference type="GO" id="GO:0008061">
    <property type="term" value="F:chitin binding"/>
    <property type="evidence" value="ECO:0007669"/>
    <property type="project" value="UniProtKB-KW"/>
</dbReference>
<organism evidence="9">
    <name type="scientific">Neodiprion lecontei</name>
    <name type="common">Redheaded pine sawfly</name>
    <dbReference type="NCBI Taxonomy" id="441921"/>
    <lineage>
        <taxon>Eukaryota</taxon>
        <taxon>Metazoa</taxon>
        <taxon>Ecdysozoa</taxon>
        <taxon>Arthropoda</taxon>
        <taxon>Hexapoda</taxon>
        <taxon>Insecta</taxon>
        <taxon>Pterygota</taxon>
        <taxon>Neoptera</taxon>
        <taxon>Endopterygota</taxon>
        <taxon>Hymenoptera</taxon>
        <taxon>Tenthredinoidea</taxon>
        <taxon>Diprionidae</taxon>
        <taxon>Diprioninae</taxon>
        <taxon>Neodiprion</taxon>
    </lineage>
</organism>
<protein>
    <submittedName>
        <fullName evidence="9">Protein obstructor-E</fullName>
    </submittedName>
</protein>
<evidence type="ECO:0000256" key="6">
    <source>
        <dbReference type="SAM" id="SignalP"/>
    </source>
</evidence>
<evidence type="ECO:0000313" key="9">
    <source>
        <dbReference type="RefSeq" id="XP_015522289.1"/>
    </source>
</evidence>
<sequence>MTPSKPWTFCCLVVGMIFCLERAAAQFQCPTSKGFYPDPEQCDLYYACENGRAEERLCSDGLVFKDDNPNKEFCDLPSNVPCGDRTLLQEPQPSKGCPRANGYFRHEDPTACDQFVSCKDGVASAMPCPAGLIYDESVSACVWPADSTRECDAPKREILDDGFVCPNVDVSGPQGRALPHPLYPHSTDCAKFYICRNGIKPQKGQCDEGTVYNEDSFQCMEPENVPGCEDYYKKKN</sequence>
<dbReference type="Pfam" id="PF01607">
    <property type="entry name" value="CBM_14"/>
    <property type="match status" value="3"/>
</dbReference>
<dbReference type="InterPro" id="IPR036508">
    <property type="entry name" value="Chitin-bd_dom_sf"/>
</dbReference>
<keyword evidence="3" id="KW-0677">Repeat</keyword>
<feature type="domain" description="Chitin-binding type-2" evidence="7">
    <location>
        <begin position="94"/>
        <end position="153"/>
    </location>
</feature>
<dbReference type="InterPro" id="IPR002557">
    <property type="entry name" value="Chitin-bd_dom"/>
</dbReference>
<feature type="chain" id="PRO_5027040503" evidence="6">
    <location>
        <begin position="26"/>
        <end position="236"/>
    </location>
</feature>
<keyword evidence="2 6" id="KW-0732">Signal</keyword>
<dbReference type="Gene3D" id="2.170.140.10">
    <property type="entry name" value="Chitin binding domain"/>
    <property type="match status" value="3"/>
</dbReference>
<evidence type="ECO:0000256" key="5">
    <source>
        <dbReference type="ARBA" id="ARBA00023180"/>
    </source>
</evidence>
<dbReference type="SMART" id="SM00494">
    <property type="entry name" value="ChtBD2"/>
    <property type="match status" value="3"/>
</dbReference>
<dbReference type="PROSITE" id="PS50940">
    <property type="entry name" value="CHIT_BIND_II"/>
    <property type="match status" value="3"/>
</dbReference>
<proteinExistence type="predicted"/>
<dbReference type="PANTHER" id="PTHR23301">
    <property type="entry name" value="CHITIN BINDING PERITROPHIN-A"/>
    <property type="match status" value="1"/>
</dbReference>
<dbReference type="AlphaFoldDB" id="A0A6J0C7G2"/>
<feature type="domain" description="Chitin-binding type-2" evidence="7">
    <location>
        <begin position="26"/>
        <end position="84"/>
    </location>
</feature>
<dbReference type="SUPFAM" id="SSF57625">
    <property type="entry name" value="Invertebrate chitin-binding proteins"/>
    <property type="match status" value="3"/>
</dbReference>
<dbReference type="InParanoid" id="A0A6J0C7G2"/>
<keyword evidence="8" id="KW-1185">Reference proteome</keyword>